<dbReference type="AlphaFoldDB" id="A0AAE0ZUC6"/>
<accession>A0AAE0ZUC6</accession>
<keyword evidence="2" id="KW-1185">Reference proteome</keyword>
<sequence>METQTSCYFARDIKKSVKQEIHYTSPRREVISLDRIRSSEIPRRTWRRVSQDDLIRNEEPLTEEKKEFIGSLYDESE</sequence>
<comment type="caution">
    <text evidence="1">The sequence shown here is derived from an EMBL/GenBank/DDBJ whole genome shotgun (WGS) entry which is preliminary data.</text>
</comment>
<protein>
    <submittedName>
        <fullName evidence="1">Uncharacterized protein</fullName>
    </submittedName>
</protein>
<name>A0AAE0ZUC6_9GAST</name>
<evidence type="ECO:0000313" key="1">
    <source>
        <dbReference type="EMBL" id="KAK3775585.1"/>
    </source>
</evidence>
<dbReference type="EMBL" id="JAWDGP010003306">
    <property type="protein sequence ID" value="KAK3775585.1"/>
    <property type="molecule type" value="Genomic_DNA"/>
</dbReference>
<gene>
    <name evidence="1" type="ORF">RRG08_000401</name>
</gene>
<dbReference type="Proteomes" id="UP001283361">
    <property type="component" value="Unassembled WGS sequence"/>
</dbReference>
<organism evidence="1 2">
    <name type="scientific">Elysia crispata</name>
    <name type="common">lettuce slug</name>
    <dbReference type="NCBI Taxonomy" id="231223"/>
    <lineage>
        <taxon>Eukaryota</taxon>
        <taxon>Metazoa</taxon>
        <taxon>Spiralia</taxon>
        <taxon>Lophotrochozoa</taxon>
        <taxon>Mollusca</taxon>
        <taxon>Gastropoda</taxon>
        <taxon>Heterobranchia</taxon>
        <taxon>Euthyneura</taxon>
        <taxon>Panpulmonata</taxon>
        <taxon>Sacoglossa</taxon>
        <taxon>Placobranchoidea</taxon>
        <taxon>Plakobranchidae</taxon>
        <taxon>Elysia</taxon>
    </lineage>
</organism>
<reference evidence="1" key="1">
    <citation type="journal article" date="2023" name="G3 (Bethesda)">
        <title>A reference genome for the long-term kleptoplast-retaining sea slug Elysia crispata morphotype clarki.</title>
        <authorList>
            <person name="Eastman K.E."/>
            <person name="Pendleton A.L."/>
            <person name="Shaikh M.A."/>
            <person name="Suttiyut T."/>
            <person name="Ogas R."/>
            <person name="Tomko P."/>
            <person name="Gavelis G."/>
            <person name="Widhalm J.R."/>
            <person name="Wisecaver J.H."/>
        </authorList>
    </citation>
    <scope>NUCLEOTIDE SEQUENCE</scope>
    <source>
        <strain evidence="1">ECLA1</strain>
    </source>
</reference>
<proteinExistence type="predicted"/>
<evidence type="ECO:0000313" key="2">
    <source>
        <dbReference type="Proteomes" id="UP001283361"/>
    </source>
</evidence>